<protein>
    <recommendedName>
        <fullName evidence="3">F-box domain-containing protein</fullName>
    </recommendedName>
</protein>
<proteinExistence type="predicted"/>
<name>A0ABQ0L8L4_MYCCL</name>
<accession>A0ABQ0L8L4</accession>
<gene>
    <name evidence="1" type="ORF">MCHLO_04849</name>
</gene>
<reference evidence="1" key="1">
    <citation type="submission" date="2014-09" db="EMBL/GenBank/DDBJ databases">
        <title>Genome sequence of the luminous mushroom Mycena chlorophos for searching fungal bioluminescence genes.</title>
        <authorList>
            <person name="Tanaka Y."/>
            <person name="Kasuga D."/>
            <person name="Oba Y."/>
            <person name="Hase S."/>
            <person name="Sato K."/>
            <person name="Oba Y."/>
            <person name="Sakakibara Y."/>
        </authorList>
    </citation>
    <scope>NUCLEOTIDE SEQUENCE</scope>
</reference>
<dbReference type="InterPro" id="IPR032675">
    <property type="entry name" value="LRR_dom_sf"/>
</dbReference>
<organism evidence="1 2">
    <name type="scientific">Mycena chlorophos</name>
    <name type="common">Agaric fungus</name>
    <name type="synonym">Agaricus chlorophos</name>
    <dbReference type="NCBI Taxonomy" id="658473"/>
    <lineage>
        <taxon>Eukaryota</taxon>
        <taxon>Fungi</taxon>
        <taxon>Dikarya</taxon>
        <taxon>Basidiomycota</taxon>
        <taxon>Agaricomycotina</taxon>
        <taxon>Agaricomycetes</taxon>
        <taxon>Agaricomycetidae</taxon>
        <taxon>Agaricales</taxon>
        <taxon>Marasmiineae</taxon>
        <taxon>Mycenaceae</taxon>
        <taxon>Mycena</taxon>
    </lineage>
</organism>
<sequence length="401" mass="45432">MATRMKLTTLTFSWDEVSPGADYKSAVVREEISQLASSLHNIRVLCLVNPAITGLARIARLRYLEVLTLKMYDPLVSSSNPGSPLLFAALRDLTLIVDDPRDQFLSEVYSPHKMDHAVDFLRNCNPLQLVSFELLGEHLITSSLNEMLAILAERVALPLWLHTITVALIQAIERIFDPDDGMSLRPLFRFGNLRVLRIELSWGVDLGDALLRDLAMAFPRLEILSLAYDVAYDDEDVRPCAYSTRVPPRPKTSLAGLAALVYWCRNLRELTITMDFDPPGTPGLPEWVLQGRARRPLKKFNTADSRIGNTPWLAVWFLAATFGQLDEVNTLHVREYPYATQYYPAHTYLKELHEYGAVWRKVNELLLPSKAMFSSGARVSIEQIEAALQDYREESSEEDHS</sequence>
<evidence type="ECO:0008006" key="3">
    <source>
        <dbReference type="Google" id="ProtNLM"/>
    </source>
</evidence>
<dbReference type="EMBL" id="DF843436">
    <property type="protein sequence ID" value="GAT47388.1"/>
    <property type="molecule type" value="Genomic_DNA"/>
</dbReference>
<keyword evidence="2" id="KW-1185">Reference proteome</keyword>
<dbReference type="Proteomes" id="UP000815677">
    <property type="component" value="Unassembled WGS sequence"/>
</dbReference>
<dbReference type="Gene3D" id="3.80.10.10">
    <property type="entry name" value="Ribonuclease Inhibitor"/>
    <property type="match status" value="1"/>
</dbReference>
<evidence type="ECO:0000313" key="2">
    <source>
        <dbReference type="Proteomes" id="UP000815677"/>
    </source>
</evidence>
<evidence type="ECO:0000313" key="1">
    <source>
        <dbReference type="EMBL" id="GAT47388.1"/>
    </source>
</evidence>